<accession>E6QMW5</accession>
<name>E6QMW5_9ZZZZ</name>
<dbReference type="AlphaFoldDB" id="E6QMW5"/>
<protein>
    <recommendedName>
        <fullName evidence="2">Flagellar transcriptional regulator FlhC</fullName>
    </recommendedName>
</protein>
<comment type="caution">
    <text evidence="1">The sequence shown here is derived from an EMBL/GenBank/DDBJ whole genome shotgun (WGS) entry which is preliminary data.</text>
</comment>
<gene>
    <name evidence="1" type="ORF">CARN6_2068</name>
</gene>
<reference evidence="1" key="1">
    <citation type="submission" date="2009-10" db="EMBL/GenBank/DDBJ databases">
        <title>Diversity of trophic interactions inside an arsenic-rich microbial ecosystem.</title>
        <authorList>
            <person name="Bertin P.N."/>
            <person name="Heinrich-Salmeron A."/>
            <person name="Pelletier E."/>
            <person name="Goulhen-Chollet F."/>
            <person name="Arsene-Ploetze F."/>
            <person name="Gallien S."/>
            <person name="Calteau A."/>
            <person name="Vallenet D."/>
            <person name="Casiot C."/>
            <person name="Chane-Woon-Ming B."/>
            <person name="Giloteaux L."/>
            <person name="Barakat M."/>
            <person name="Bonnefoy V."/>
            <person name="Bruneel O."/>
            <person name="Chandler M."/>
            <person name="Cleiss J."/>
            <person name="Duran R."/>
            <person name="Elbaz-Poulichet F."/>
            <person name="Fonknechten N."/>
            <person name="Lauga B."/>
            <person name="Mornico D."/>
            <person name="Ortet P."/>
            <person name="Schaeffer C."/>
            <person name="Siguier P."/>
            <person name="Alexander Thil Smith A."/>
            <person name="Van Dorsselaer A."/>
            <person name="Weissenbach J."/>
            <person name="Medigue C."/>
            <person name="Le Paslier D."/>
        </authorList>
    </citation>
    <scope>NUCLEOTIDE SEQUENCE</scope>
</reference>
<dbReference type="EMBL" id="CABQ01000240">
    <property type="protein sequence ID" value="CBI08586.1"/>
    <property type="molecule type" value="Genomic_DNA"/>
</dbReference>
<evidence type="ECO:0008006" key="2">
    <source>
        <dbReference type="Google" id="ProtNLM"/>
    </source>
</evidence>
<proteinExistence type="predicted"/>
<evidence type="ECO:0000313" key="1">
    <source>
        <dbReference type="EMBL" id="CBI08586.1"/>
    </source>
</evidence>
<organism evidence="1">
    <name type="scientific">mine drainage metagenome</name>
    <dbReference type="NCBI Taxonomy" id="410659"/>
    <lineage>
        <taxon>unclassified sequences</taxon>
        <taxon>metagenomes</taxon>
        <taxon>ecological metagenomes</taxon>
    </lineage>
</organism>
<sequence>MARKNQDIDELGAILARLGARAGTIYSVLSHKSMFGRRATPPQCREIYLDINGHASHSGLMPSNDKWYFENGQRIVRSSRLLYLAWLWRDHGVSQAYMRSMLACEPLDLLERPQKQIVSADRAWYLISHMLPPMITAQKMKNITPQIRLLACRSCGNPTIARPENRIVICPVCATQKDRNAK</sequence>
<dbReference type="SUPFAM" id="SSF160930">
    <property type="entry name" value="FlhC-like"/>
    <property type="match status" value="1"/>
</dbReference>